<dbReference type="RefSeq" id="WP_183116751.1">
    <property type="nucleotide sequence ID" value="NZ_JABEQG010000088.1"/>
</dbReference>
<reference evidence="2 3" key="1">
    <citation type="submission" date="2020-04" db="EMBL/GenBank/DDBJ databases">
        <title>Description of novel Gluconacetobacter.</title>
        <authorList>
            <person name="Sombolestani A."/>
        </authorList>
    </citation>
    <scope>NUCLEOTIDE SEQUENCE [LARGE SCALE GENOMIC DNA]</scope>
    <source>
        <strain evidence="2 3">LMG 7603</strain>
    </source>
</reference>
<protein>
    <recommendedName>
        <fullName evidence="1">Restriction endonuclease type IV Mrr domain-containing protein</fullName>
    </recommendedName>
</protein>
<name>A0A7W4NIM3_GLUDI</name>
<dbReference type="Pfam" id="PF04471">
    <property type="entry name" value="Mrr_cat"/>
    <property type="match status" value="1"/>
</dbReference>
<gene>
    <name evidence="2" type="ORF">HLH33_19395</name>
</gene>
<evidence type="ECO:0000259" key="1">
    <source>
        <dbReference type="Pfam" id="PF04471"/>
    </source>
</evidence>
<sequence length="178" mass="19210">MPLLDAPTMQGHLAIALNQNATTSQRGKALEDLVAYVFGQVPGIAVTHRNEMNVFNTEEIDVAIFNDGASDGFHYLPSVILIECKNWSSAVSSIEVSWFINKLRSRGLDFGVLIATNGITGNAADLTNSHSLVAAALLERRKLIVLTTTEIAALVDTDQLSTLMKRKLCELAIKGSIA</sequence>
<comment type="caution">
    <text evidence="2">The sequence shown here is derived from an EMBL/GenBank/DDBJ whole genome shotgun (WGS) entry which is preliminary data.</text>
</comment>
<dbReference type="AlphaFoldDB" id="A0A7W4NIM3"/>
<proteinExistence type="predicted"/>
<evidence type="ECO:0000313" key="3">
    <source>
        <dbReference type="Proteomes" id="UP000550787"/>
    </source>
</evidence>
<organism evidence="2 3">
    <name type="scientific">Gluconacetobacter diazotrophicus</name>
    <name type="common">Acetobacter diazotrophicus</name>
    <dbReference type="NCBI Taxonomy" id="33996"/>
    <lineage>
        <taxon>Bacteria</taxon>
        <taxon>Pseudomonadati</taxon>
        <taxon>Pseudomonadota</taxon>
        <taxon>Alphaproteobacteria</taxon>
        <taxon>Acetobacterales</taxon>
        <taxon>Acetobacteraceae</taxon>
        <taxon>Gluconacetobacter</taxon>
    </lineage>
</organism>
<dbReference type="GO" id="GO:0004519">
    <property type="term" value="F:endonuclease activity"/>
    <property type="evidence" value="ECO:0007669"/>
    <property type="project" value="InterPro"/>
</dbReference>
<dbReference type="EMBL" id="JABEQG010000088">
    <property type="protein sequence ID" value="MBB2158427.1"/>
    <property type="molecule type" value="Genomic_DNA"/>
</dbReference>
<accession>A0A7W4NIM3</accession>
<dbReference type="GO" id="GO:0003677">
    <property type="term" value="F:DNA binding"/>
    <property type="evidence" value="ECO:0007669"/>
    <property type="project" value="InterPro"/>
</dbReference>
<dbReference type="InterPro" id="IPR011335">
    <property type="entry name" value="Restrct_endonuc-II-like"/>
</dbReference>
<dbReference type="SUPFAM" id="SSF52980">
    <property type="entry name" value="Restriction endonuclease-like"/>
    <property type="match status" value="1"/>
</dbReference>
<dbReference type="InterPro" id="IPR007560">
    <property type="entry name" value="Restrct_endonuc_IV_Mrr"/>
</dbReference>
<dbReference type="GO" id="GO:0009307">
    <property type="term" value="P:DNA restriction-modification system"/>
    <property type="evidence" value="ECO:0007669"/>
    <property type="project" value="InterPro"/>
</dbReference>
<feature type="domain" description="Restriction endonuclease type IV Mrr" evidence="1">
    <location>
        <begin position="55"/>
        <end position="143"/>
    </location>
</feature>
<dbReference type="Proteomes" id="UP000550787">
    <property type="component" value="Unassembled WGS sequence"/>
</dbReference>
<evidence type="ECO:0000313" key="2">
    <source>
        <dbReference type="EMBL" id="MBB2158427.1"/>
    </source>
</evidence>